<dbReference type="InterPro" id="IPR005532">
    <property type="entry name" value="SUMF_dom"/>
</dbReference>
<sequence>MRFSQFLLALAACLLLASCSQGDAPDSEESEALSVAEIEQQAGPGPESAVAPKRVEPVQLTEEDKKVAALAPAGMVFIKGGCFIMGNNNAQVDEKFEREVCVQDFFMDKYELTQERWEAVMGYNPAKFVGPDHPVEQVNYFDIEKFLKQYSGACRLPTEAEWEYAARAGTQTRYYWGNVMDGEYAWYADNAKDTTHPVGQKKPNAFGLYDMMGNVWEWTEDWWQNVYPSKKLDNPTGPNAGEYKVIRGGSIVSSAGALRTTNRTWLNPKNRVYSKISTYGGLVNEKFNYIGFRCVVSADTLLQSQQVRKVKNEGKGETSSPNPPKQTAQP</sequence>
<feature type="compositionally biased region" description="Polar residues" evidence="1">
    <location>
        <begin position="317"/>
        <end position="330"/>
    </location>
</feature>
<dbReference type="RefSeq" id="WP_282011151.1">
    <property type="nucleotide sequence ID" value="NZ_OX336137.1"/>
</dbReference>
<gene>
    <name evidence="4" type="ORF">NSPWAT_1387</name>
</gene>
<evidence type="ECO:0000259" key="3">
    <source>
        <dbReference type="Pfam" id="PF03781"/>
    </source>
</evidence>
<dbReference type="InterPro" id="IPR042095">
    <property type="entry name" value="SUMF_sf"/>
</dbReference>
<keyword evidence="5" id="KW-1185">Reference proteome</keyword>
<name>A0ABM9HDI2_9BACT</name>
<reference evidence="4 5" key="1">
    <citation type="submission" date="2022-09" db="EMBL/GenBank/DDBJ databases">
        <authorList>
            <person name="Kop L."/>
        </authorList>
    </citation>
    <scope>NUCLEOTIDE SEQUENCE [LARGE SCALE GENOMIC DNA]</scope>
    <source>
        <strain evidence="4 5">347</strain>
    </source>
</reference>
<feature type="domain" description="Sulfatase-modifying factor enzyme-like" evidence="3">
    <location>
        <begin position="73"/>
        <end position="269"/>
    </location>
</feature>
<dbReference type="Gene3D" id="3.90.1580.10">
    <property type="entry name" value="paralog of FGE (formylglycine-generating enzyme)"/>
    <property type="match status" value="1"/>
</dbReference>
<proteinExistence type="predicted"/>
<dbReference type="EMBL" id="OX336137">
    <property type="protein sequence ID" value="CAI2718246.1"/>
    <property type="molecule type" value="Genomic_DNA"/>
</dbReference>
<feature type="region of interest" description="Disordered" evidence="1">
    <location>
        <begin position="307"/>
        <end position="330"/>
    </location>
</feature>
<dbReference type="PANTHER" id="PTHR23150:SF19">
    <property type="entry name" value="FORMYLGLYCINE-GENERATING ENZYME"/>
    <property type="match status" value="1"/>
</dbReference>
<dbReference type="Pfam" id="PF03781">
    <property type="entry name" value="FGE-sulfatase"/>
    <property type="match status" value="1"/>
</dbReference>
<dbReference type="PANTHER" id="PTHR23150">
    <property type="entry name" value="SULFATASE MODIFYING FACTOR 1, 2"/>
    <property type="match status" value="1"/>
</dbReference>
<dbReference type="PROSITE" id="PS51257">
    <property type="entry name" value="PROKAR_LIPOPROTEIN"/>
    <property type="match status" value="1"/>
</dbReference>
<evidence type="ECO:0000256" key="2">
    <source>
        <dbReference type="SAM" id="SignalP"/>
    </source>
</evidence>
<accession>A0ABM9HDI2</accession>
<keyword evidence="2" id="KW-0732">Signal</keyword>
<protein>
    <submittedName>
        <fullName evidence="4">FGE-sulfatase domain-containing protein</fullName>
    </submittedName>
</protein>
<evidence type="ECO:0000313" key="4">
    <source>
        <dbReference type="EMBL" id="CAI2718246.1"/>
    </source>
</evidence>
<organism evidence="4 5">
    <name type="scientific">Nitrospina watsonii</name>
    <dbReference type="NCBI Taxonomy" id="1323948"/>
    <lineage>
        <taxon>Bacteria</taxon>
        <taxon>Pseudomonadati</taxon>
        <taxon>Nitrospinota/Tectimicrobiota group</taxon>
        <taxon>Nitrospinota</taxon>
        <taxon>Nitrospinia</taxon>
        <taxon>Nitrospinales</taxon>
        <taxon>Nitrospinaceae</taxon>
        <taxon>Nitrospina</taxon>
    </lineage>
</organism>
<dbReference type="SUPFAM" id="SSF56436">
    <property type="entry name" value="C-type lectin-like"/>
    <property type="match status" value="1"/>
</dbReference>
<dbReference type="InterPro" id="IPR051043">
    <property type="entry name" value="Sulfatase_Mod_Factor_Kinase"/>
</dbReference>
<dbReference type="Proteomes" id="UP001157733">
    <property type="component" value="Chromosome"/>
</dbReference>
<feature type="signal peptide" evidence="2">
    <location>
        <begin position="1"/>
        <end position="24"/>
    </location>
</feature>
<dbReference type="InterPro" id="IPR016187">
    <property type="entry name" value="CTDL_fold"/>
</dbReference>
<feature type="chain" id="PRO_5045390017" evidence="2">
    <location>
        <begin position="25"/>
        <end position="330"/>
    </location>
</feature>
<evidence type="ECO:0000256" key="1">
    <source>
        <dbReference type="SAM" id="MobiDB-lite"/>
    </source>
</evidence>
<evidence type="ECO:0000313" key="5">
    <source>
        <dbReference type="Proteomes" id="UP001157733"/>
    </source>
</evidence>